<dbReference type="AlphaFoldDB" id="A0A8C1V4Z3"/>
<name>A0A8C1V4Z3_CYPCA</name>
<organism evidence="1 2">
    <name type="scientific">Cyprinus carpio</name>
    <name type="common">Common carp</name>
    <dbReference type="NCBI Taxonomy" id="7962"/>
    <lineage>
        <taxon>Eukaryota</taxon>
        <taxon>Metazoa</taxon>
        <taxon>Chordata</taxon>
        <taxon>Craniata</taxon>
        <taxon>Vertebrata</taxon>
        <taxon>Euteleostomi</taxon>
        <taxon>Actinopterygii</taxon>
        <taxon>Neopterygii</taxon>
        <taxon>Teleostei</taxon>
        <taxon>Ostariophysi</taxon>
        <taxon>Cypriniformes</taxon>
        <taxon>Cyprinidae</taxon>
        <taxon>Cyprininae</taxon>
        <taxon>Cyprinus</taxon>
    </lineage>
</organism>
<dbReference type="Proteomes" id="UP000694700">
    <property type="component" value="Unplaced"/>
</dbReference>
<dbReference type="Ensembl" id="ENSCCRT00015047971.1">
    <property type="protein sequence ID" value="ENSCCRP00015046412.1"/>
    <property type="gene ID" value="ENSCCRG00015019210.1"/>
</dbReference>
<proteinExistence type="predicted"/>
<reference evidence="1" key="1">
    <citation type="submission" date="2025-08" db="UniProtKB">
        <authorList>
            <consortium name="Ensembl"/>
        </authorList>
    </citation>
    <scope>IDENTIFICATION</scope>
</reference>
<sequence length="110" mass="12972">MVDKDMSEIIALNDHVLQAVVRWLMKSDSGVSGPQHSSIRKEIIDYFKKMKACPMKADFDRVAKKNPKGIFSLQRAYYFQRYWEPISHRWADYGRCYNHGNSETNNLIER</sequence>
<protein>
    <submittedName>
        <fullName evidence="1">Uncharacterized protein</fullName>
    </submittedName>
</protein>
<accession>A0A8C1V4Z3</accession>
<evidence type="ECO:0000313" key="2">
    <source>
        <dbReference type="Proteomes" id="UP000694700"/>
    </source>
</evidence>
<evidence type="ECO:0000313" key="1">
    <source>
        <dbReference type="Ensembl" id="ENSCCRP00015046412.1"/>
    </source>
</evidence>